<gene>
    <name evidence="7" type="primary">rsmH</name>
    <name evidence="9" type="ORF">SAMN04487861_13617</name>
</gene>
<dbReference type="PANTHER" id="PTHR11265">
    <property type="entry name" value="S-ADENOSYL-METHYLTRANSFERASE MRAW"/>
    <property type="match status" value="1"/>
</dbReference>
<evidence type="ECO:0000256" key="6">
    <source>
        <dbReference type="ARBA" id="ARBA00022691"/>
    </source>
</evidence>
<comment type="similarity">
    <text evidence="1 7">Belongs to the methyltransferase superfamily. RsmH family.</text>
</comment>
<dbReference type="GO" id="GO:0005737">
    <property type="term" value="C:cytoplasm"/>
    <property type="evidence" value="ECO:0007669"/>
    <property type="project" value="UniProtKB-SubCell"/>
</dbReference>
<name>A0A1I3I0W8_SELRU</name>
<evidence type="ECO:0000313" key="9">
    <source>
        <dbReference type="EMBL" id="SFI41489.1"/>
    </source>
</evidence>
<evidence type="ECO:0000256" key="4">
    <source>
        <dbReference type="ARBA" id="ARBA00022603"/>
    </source>
</evidence>
<evidence type="ECO:0000313" key="10">
    <source>
        <dbReference type="Proteomes" id="UP000183639"/>
    </source>
</evidence>
<dbReference type="GO" id="GO:0070475">
    <property type="term" value="P:rRNA base methylation"/>
    <property type="evidence" value="ECO:0007669"/>
    <property type="project" value="UniProtKB-UniRule"/>
</dbReference>
<feature type="binding site" evidence="7">
    <location>
        <position position="53"/>
    </location>
    <ligand>
        <name>S-adenosyl-L-methionine</name>
        <dbReference type="ChEBI" id="CHEBI:59789"/>
    </ligand>
</feature>
<feature type="binding site" evidence="7">
    <location>
        <begin position="33"/>
        <end position="35"/>
    </location>
    <ligand>
        <name>S-adenosyl-L-methionine</name>
        <dbReference type="ChEBI" id="CHEBI:59789"/>
    </ligand>
</feature>
<dbReference type="InterPro" id="IPR002903">
    <property type="entry name" value="RsmH"/>
</dbReference>
<protein>
    <recommendedName>
        <fullName evidence="7">Ribosomal RNA small subunit methyltransferase H</fullName>
        <ecNumber evidence="7">2.1.1.199</ecNumber>
    </recommendedName>
    <alternativeName>
        <fullName evidence="7">16S rRNA m(4)C1402 methyltransferase</fullName>
    </alternativeName>
    <alternativeName>
        <fullName evidence="7">rRNA (cytosine-N(4)-)-methyltransferase RsmH</fullName>
    </alternativeName>
</protein>
<dbReference type="EMBL" id="FOQK01000036">
    <property type="protein sequence ID" value="SFI41489.1"/>
    <property type="molecule type" value="Genomic_DNA"/>
</dbReference>
<comment type="function">
    <text evidence="7">Specifically methylates the N4 position of cytidine in position 1402 (C1402) of 16S rRNA.</text>
</comment>
<dbReference type="Pfam" id="PF01795">
    <property type="entry name" value="Methyltransf_5"/>
    <property type="match status" value="1"/>
</dbReference>
<keyword evidence="5 7" id="KW-0808">Transferase</keyword>
<dbReference type="SUPFAM" id="SSF53335">
    <property type="entry name" value="S-adenosyl-L-methionine-dependent methyltransferases"/>
    <property type="match status" value="1"/>
</dbReference>
<dbReference type="EC" id="2.1.1.199" evidence="7"/>
<dbReference type="OrthoDB" id="9806637at2"/>
<feature type="region of interest" description="Disordered" evidence="8">
    <location>
        <begin position="294"/>
        <end position="320"/>
    </location>
</feature>
<dbReference type="Gene3D" id="1.10.150.170">
    <property type="entry name" value="Putative methyltransferase TM0872, insert domain"/>
    <property type="match status" value="1"/>
</dbReference>
<comment type="subcellular location">
    <subcellularLocation>
        <location evidence="7">Cytoplasm</location>
    </subcellularLocation>
</comment>
<evidence type="ECO:0000256" key="8">
    <source>
        <dbReference type="SAM" id="MobiDB-lite"/>
    </source>
</evidence>
<evidence type="ECO:0000256" key="2">
    <source>
        <dbReference type="ARBA" id="ARBA00022490"/>
    </source>
</evidence>
<proteinExistence type="inferred from homology"/>
<accession>A0A1I3I0W8</accession>
<feature type="binding site" evidence="7">
    <location>
        <position position="108"/>
    </location>
    <ligand>
        <name>S-adenosyl-L-methionine</name>
        <dbReference type="ChEBI" id="CHEBI:59789"/>
    </ligand>
</feature>
<feature type="binding site" evidence="7">
    <location>
        <position position="80"/>
    </location>
    <ligand>
        <name>S-adenosyl-L-methionine</name>
        <dbReference type="ChEBI" id="CHEBI:59789"/>
    </ligand>
</feature>
<dbReference type="FunFam" id="1.10.150.170:FF:000001">
    <property type="entry name" value="Ribosomal RNA small subunit methyltransferase H"/>
    <property type="match status" value="1"/>
</dbReference>
<evidence type="ECO:0000256" key="7">
    <source>
        <dbReference type="HAMAP-Rule" id="MF_01007"/>
    </source>
</evidence>
<evidence type="ECO:0000256" key="3">
    <source>
        <dbReference type="ARBA" id="ARBA00022552"/>
    </source>
</evidence>
<keyword evidence="2 7" id="KW-0963">Cytoplasm</keyword>
<evidence type="ECO:0000256" key="5">
    <source>
        <dbReference type="ARBA" id="ARBA00022679"/>
    </source>
</evidence>
<dbReference type="RefSeq" id="WP_075445757.1">
    <property type="nucleotide sequence ID" value="NZ_FOQK01000036.1"/>
</dbReference>
<dbReference type="GO" id="GO:0071424">
    <property type="term" value="F:rRNA (cytosine-N4-)-methyltransferase activity"/>
    <property type="evidence" value="ECO:0007669"/>
    <property type="project" value="UniProtKB-UniRule"/>
</dbReference>
<dbReference type="NCBIfam" id="TIGR00006">
    <property type="entry name" value="16S rRNA (cytosine(1402)-N(4))-methyltransferase RsmH"/>
    <property type="match status" value="1"/>
</dbReference>
<feature type="binding site" evidence="7">
    <location>
        <position position="101"/>
    </location>
    <ligand>
        <name>S-adenosyl-L-methionine</name>
        <dbReference type="ChEBI" id="CHEBI:59789"/>
    </ligand>
</feature>
<keyword evidence="3 7" id="KW-0698">rRNA processing</keyword>
<dbReference type="InterPro" id="IPR029063">
    <property type="entry name" value="SAM-dependent_MTases_sf"/>
</dbReference>
<reference evidence="9 10" key="1">
    <citation type="submission" date="2016-10" db="EMBL/GenBank/DDBJ databases">
        <authorList>
            <person name="de Groot N.N."/>
        </authorList>
    </citation>
    <scope>NUCLEOTIDE SEQUENCE [LARGE SCALE GENOMIC DNA]</scope>
    <source>
        <strain evidence="9 10">Z108</strain>
    </source>
</reference>
<dbReference type="Gene3D" id="3.40.50.150">
    <property type="entry name" value="Vaccinia Virus protein VP39"/>
    <property type="match status" value="1"/>
</dbReference>
<dbReference type="Proteomes" id="UP000183639">
    <property type="component" value="Unassembled WGS sequence"/>
</dbReference>
<feature type="compositionally biased region" description="Basic and acidic residues" evidence="8">
    <location>
        <begin position="306"/>
        <end position="320"/>
    </location>
</feature>
<dbReference type="InterPro" id="IPR023397">
    <property type="entry name" value="SAM-dep_MeTrfase_MraW_recog"/>
</dbReference>
<keyword evidence="6 7" id="KW-0949">S-adenosyl-L-methionine</keyword>
<organism evidence="9 10">
    <name type="scientific">Selenomonas ruminantium</name>
    <dbReference type="NCBI Taxonomy" id="971"/>
    <lineage>
        <taxon>Bacteria</taxon>
        <taxon>Bacillati</taxon>
        <taxon>Bacillota</taxon>
        <taxon>Negativicutes</taxon>
        <taxon>Selenomonadales</taxon>
        <taxon>Selenomonadaceae</taxon>
        <taxon>Selenomonas</taxon>
    </lineage>
</organism>
<dbReference type="SUPFAM" id="SSF81799">
    <property type="entry name" value="Putative methyltransferase TM0872, insert domain"/>
    <property type="match status" value="1"/>
</dbReference>
<sequence>MEFHHISVMLEETVRGLVTNTKGTYVDCTLGGAGHSRRIAELLEPEGRLIGIDQDEAAIAAATERLRDAACKVDIVHSNFRNLEAILAEEDAPLVDGVVFDLGVSSHQIDTAERGFSYMQDAPLDMRMDPEAGFSAYDVVNTYREQDLDRIFHDYGEERWGRRIAQFIVKERAAKPIETTGELVDIICKAVPKAVRQAANGHPAKRIFQAIRIEVNDELGILENAFRTAVRHLKPGGRIAIITFHSLEDRIAKQTLKEMARGCICPPELPVCMCKHKPEIRMIGKPIQATAEELANNSRSKSAKLRIAEKLPQEEKGGGC</sequence>
<evidence type="ECO:0000256" key="1">
    <source>
        <dbReference type="ARBA" id="ARBA00010396"/>
    </source>
</evidence>
<comment type="catalytic activity">
    <reaction evidence="7">
        <text>cytidine(1402) in 16S rRNA + S-adenosyl-L-methionine = N(4)-methylcytidine(1402) in 16S rRNA + S-adenosyl-L-homocysteine + H(+)</text>
        <dbReference type="Rhea" id="RHEA:42928"/>
        <dbReference type="Rhea" id="RHEA-COMP:10286"/>
        <dbReference type="Rhea" id="RHEA-COMP:10287"/>
        <dbReference type="ChEBI" id="CHEBI:15378"/>
        <dbReference type="ChEBI" id="CHEBI:57856"/>
        <dbReference type="ChEBI" id="CHEBI:59789"/>
        <dbReference type="ChEBI" id="CHEBI:74506"/>
        <dbReference type="ChEBI" id="CHEBI:82748"/>
        <dbReference type="EC" id="2.1.1.199"/>
    </reaction>
</comment>
<keyword evidence="4 7" id="KW-0489">Methyltransferase</keyword>
<dbReference type="PANTHER" id="PTHR11265:SF0">
    <property type="entry name" value="12S RRNA N4-METHYLCYTIDINE METHYLTRANSFERASE"/>
    <property type="match status" value="1"/>
</dbReference>
<dbReference type="PIRSF" id="PIRSF004486">
    <property type="entry name" value="MraW"/>
    <property type="match status" value="1"/>
</dbReference>
<dbReference type="AlphaFoldDB" id="A0A1I3I0W8"/>
<dbReference type="HAMAP" id="MF_01007">
    <property type="entry name" value="16SrRNA_methyltr_H"/>
    <property type="match status" value="1"/>
</dbReference>